<dbReference type="RefSeq" id="WP_175327931.1">
    <property type="nucleotide sequence ID" value="NZ_BMOI01000006.1"/>
</dbReference>
<dbReference type="EMBL" id="BMOI01000006">
    <property type="protein sequence ID" value="GGK99657.1"/>
    <property type="molecule type" value="Genomic_DNA"/>
</dbReference>
<evidence type="ECO:0008006" key="8">
    <source>
        <dbReference type="Google" id="ProtNLM"/>
    </source>
</evidence>
<evidence type="ECO:0000313" key="4">
    <source>
        <dbReference type="EMBL" id="GGK99657.1"/>
    </source>
</evidence>
<gene>
    <name evidence="4" type="ORF">GCM10009769_17260</name>
    <name evidence="5" type="ORF">JOE58_002809</name>
</gene>
<dbReference type="PANTHER" id="PTHR33744:SF1">
    <property type="entry name" value="DNA-BINDING TRANSCRIPTIONAL ACTIVATOR ADER"/>
    <property type="match status" value="1"/>
</dbReference>
<reference evidence="5 7" key="3">
    <citation type="submission" date="2021-01" db="EMBL/GenBank/DDBJ databases">
        <title>Sequencing the genomes of 1000 actinobacteria strains.</title>
        <authorList>
            <person name="Klenk H.-P."/>
        </authorList>
    </citation>
    <scope>NUCLEOTIDE SEQUENCE [LARGE SCALE GENOMIC DNA]</scope>
    <source>
        <strain evidence="5 7">DSM 20542</strain>
    </source>
</reference>
<dbReference type="InterPro" id="IPR042070">
    <property type="entry name" value="PucR_C-HTH_sf"/>
</dbReference>
<dbReference type="Pfam" id="PF13556">
    <property type="entry name" value="HTH_30"/>
    <property type="match status" value="1"/>
</dbReference>
<evidence type="ECO:0000313" key="6">
    <source>
        <dbReference type="Proteomes" id="UP000648535"/>
    </source>
</evidence>
<dbReference type="InterPro" id="IPR025736">
    <property type="entry name" value="PucR_C-HTH_dom"/>
</dbReference>
<dbReference type="InterPro" id="IPR041522">
    <property type="entry name" value="CdaR_GGDEF"/>
</dbReference>
<evidence type="ECO:0000313" key="7">
    <source>
        <dbReference type="Proteomes" id="UP000746584"/>
    </source>
</evidence>
<dbReference type="EMBL" id="JAFBCG010000001">
    <property type="protein sequence ID" value="MBM7803558.1"/>
    <property type="molecule type" value="Genomic_DNA"/>
</dbReference>
<feature type="domain" description="PucR C-terminal helix-turn-helix" evidence="2">
    <location>
        <begin position="451"/>
        <end position="509"/>
    </location>
</feature>
<name>A0A8H9G918_9MICO</name>
<reference evidence="4" key="1">
    <citation type="journal article" date="2014" name="Int. J. Syst. Evol. Microbiol.">
        <title>Complete genome sequence of Corynebacterium casei LMG S-19264T (=DSM 44701T), isolated from a smear-ripened cheese.</title>
        <authorList>
            <consortium name="US DOE Joint Genome Institute (JGI-PGF)"/>
            <person name="Walter F."/>
            <person name="Albersmeier A."/>
            <person name="Kalinowski J."/>
            <person name="Ruckert C."/>
        </authorList>
    </citation>
    <scope>NUCLEOTIDE SEQUENCE</scope>
    <source>
        <strain evidence="4">JCM 1480</strain>
    </source>
</reference>
<dbReference type="Proteomes" id="UP000648535">
    <property type="component" value="Unassembled WGS sequence"/>
</dbReference>
<dbReference type="Pfam" id="PF17853">
    <property type="entry name" value="GGDEF_2"/>
    <property type="match status" value="1"/>
</dbReference>
<organism evidence="4 6">
    <name type="scientific">Curtobacterium luteum</name>
    <dbReference type="NCBI Taxonomy" id="33881"/>
    <lineage>
        <taxon>Bacteria</taxon>
        <taxon>Bacillati</taxon>
        <taxon>Actinomycetota</taxon>
        <taxon>Actinomycetes</taxon>
        <taxon>Micrococcales</taxon>
        <taxon>Microbacteriaceae</taxon>
        <taxon>Curtobacterium</taxon>
    </lineage>
</organism>
<evidence type="ECO:0000313" key="5">
    <source>
        <dbReference type="EMBL" id="MBM7803558.1"/>
    </source>
</evidence>
<comment type="similarity">
    <text evidence="1">Belongs to the CdaR family.</text>
</comment>
<keyword evidence="7" id="KW-1185">Reference proteome</keyword>
<dbReference type="InterPro" id="IPR051448">
    <property type="entry name" value="CdaR-like_regulators"/>
</dbReference>
<comment type="caution">
    <text evidence="4">The sequence shown here is derived from an EMBL/GenBank/DDBJ whole genome shotgun (WGS) entry which is preliminary data.</text>
</comment>
<sequence length="513" mass="52801">MIPVAEFLPLLGAQAVVLAGPVTGRVSVVRGVAGTPAEVGRTITDADDAVVLLSPLERFDARFDVLLRRASTSGVALLVVAPTDDAPPVGAGTAALADRLGVTVVGTADPWAASVRLHELIGTGDAPAARAALTAARVGLDAGPELEDLFTRLESGLGHALRFLDASGRALRGAPVAPSTAALLARTSGTSEPVWASDDTGETVVAVPVPTGIGARAWLAVGLTAPLRAERATVATALRVAAVATGHRLVLTRLDDERDARYRMAMLDDLRAADGAPAPALVQRTIAAGWRLDAWHVGIRLVAARGSGEAVDAVALRGAVESAFAAHDLAVTVVEQADGWALWTSAEDELDQAAVAALAAGARAAQNTLRQAVDTNVGVGSVHAGPAGLLRTLGEAGDAVRLAAARPESGWFVHVDRLGLAQLLLAWTQTDTFLPAAEQLLAPLERGGGALRETLAAYLDAESSIAETAAVLGVHRNTVADRIDRVERRVRVDLSDPETRLALHLATRALGGA</sequence>
<reference evidence="4" key="2">
    <citation type="submission" date="2020-09" db="EMBL/GenBank/DDBJ databases">
        <authorList>
            <person name="Sun Q."/>
            <person name="Ohkuma M."/>
        </authorList>
    </citation>
    <scope>NUCLEOTIDE SEQUENCE</scope>
    <source>
        <strain evidence="4">JCM 1480</strain>
    </source>
</reference>
<proteinExistence type="inferred from homology"/>
<evidence type="ECO:0000259" key="2">
    <source>
        <dbReference type="Pfam" id="PF13556"/>
    </source>
</evidence>
<dbReference type="Proteomes" id="UP000746584">
    <property type="component" value="Unassembled WGS sequence"/>
</dbReference>
<accession>A0A8H9G918</accession>
<dbReference type="Gene3D" id="1.10.10.2840">
    <property type="entry name" value="PucR C-terminal helix-turn-helix domain"/>
    <property type="match status" value="1"/>
</dbReference>
<dbReference type="PANTHER" id="PTHR33744">
    <property type="entry name" value="CARBOHYDRATE DIACID REGULATOR"/>
    <property type="match status" value="1"/>
</dbReference>
<evidence type="ECO:0000256" key="1">
    <source>
        <dbReference type="ARBA" id="ARBA00006754"/>
    </source>
</evidence>
<feature type="domain" description="CdaR GGDEF-like" evidence="3">
    <location>
        <begin position="278"/>
        <end position="402"/>
    </location>
</feature>
<protein>
    <recommendedName>
        <fullName evidence="8">PucR family transcriptional regulator</fullName>
    </recommendedName>
</protein>
<evidence type="ECO:0000259" key="3">
    <source>
        <dbReference type="Pfam" id="PF17853"/>
    </source>
</evidence>
<dbReference type="AlphaFoldDB" id="A0A8H9G918"/>